<dbReference type="EMBL" id="MU795150">
    <property type="protein sequence ID" value="KAJ3809576.1"/>
    <property type="molecule type" value="Genomic_DNA"/>
</dbReference>
<keyword evidence="2" id="KW-1185">Reference proteome</keyword>
<proteinExistence type="predicted"/>
<dbReference type="Proteomes" id="UP001163835">
    <property type="component" value="Unassembled WGS sequence"/>
</dbReference>
<gene>
    <name evidence="1" type="ORF">F5876DRAFT_43610</name>
</gene>
<reference evidence="1" key="1">
    <citation type="submission" date="2022-09" db="EMBL/GenBank/DDBJ databases">
        <title>A Global Phylogenomic Analysis of the Shiitake Genus Lentinula.</title>
        <authorList>
            <consortium name="DOE Joint Genome Institute"/>
            <person name="Sierra-Patev S."/>
            <person name="Min B."/>
            <person name="Naranjo-Ortiz M."/>
            <person name="Looney B."/>
            <person name="Konkel Z."/>
            <person name="Slot J.C."/>
            <person name="Sakamoto Y."/>
            <person name="Steenwyk J.L."/>
            <person name="Rokas A."/>
            <person name="Carro J."/>
            <person name="Camarero S."/>
            <person name="Ferreira P."/>
            <person name="Molpeceres G."/>
            <person name="Ruiz-Duenas F.J."/>
            <person name="Serrano A."/>
            <person name="Henrissat B."/>
            <person name="Drula E."/>
            <person name="Hughes K.W."/>
            <person name="Mata J.L."/>
            <person name="Ishikawa N.K."/>
            <person name="Vargas-Isla R."/>
            <person name="Ushijima S."/>
            <person name="Smith C.A."/>
            <person name="Ahrendt S."/>
            <person name="Andreopoulos W."/>
            <person name="He G."/>
            <person name="Labutti K."/>
            <person name="Lipzen A."/>
            <person name="Ng V."/>
            <person name="Riley R."/>
            <person name="Sandor L."/>
            <person name="Barry K."/>
            <person name="Martinez A.T."/>
            <person name="Xiao Y."/>
            <person name="Gibbons J.G."/>
            <person name="Terashima K."/>
            <person name="Grigoriev I.V."/>
            <person name="Hibbett D.S."/>
        </authorList>
    </citation>
    <scope>NUCLEOTIDE SEQUENCE</scope>
    <source>
        <strain evidence="1">TMI1499</strain>
    </source>
</reference>
<evidence type="ECO:0000313" key="1">
    <source>
        <dbReference type="EMBL" id="KAJ3809576.1"/>
    </source>
</evidence>
<accession>A0ACC1TXR1</accession>
<sequence length="341" mass="39110">MPQGPINNGEKYFYFSDTGAVSDVLNYTTLFIVHGTSFNSGTFGRLPDIGLKHQMRIVLITRRDYRGSSLYTNEDLALLNAGKQQFLEDIGKELAHFLAWFAEHHNLPKPSSGHQSGGIALMGWSMGNHVIMSLLGQPHAIEKESYQVLSTYLRHILVYDPPFTSLGYPIPTNGYHPFKDPEFTTLEEKVRNFGIWVSEYYQHPGYHARDLYNLDFRQHGDDPSVKHLTDNERALIVEKSPVDRVDIPLVFKMQAELGEQTQRALFDSELAHNFFPGLPITFLACQSTNWYCVYSFFETERRTKENIAQGHPGRQMAFVELPHANHFVCTTHILFREYFAD</sequence>
<protein>
    <submittedName>
        <fullName evidence="1">Uncharacterized protein</fullName>
    </submittedName>
</protein>
<name>A0ACC1TXR1_9AGAR</name>
<comment type="caution">
    <text evidence="1">The sequence shown here is derived from an EMBL/GenBank/DDBJ whole genome shotgun (WGS) entry which is preliminary data.</text>
</comment>
<organism evidence="1 2">
    <name type="scientific">Lentinula aff. lateritia</name>
    <dbReference type="NCBI Taxonomy" id="2804960"/>
    <lineage>
        <taxon>Eukaryota</taxon>
        <taxon>Fungi</taxon>
        <taxon>Dikarya</taxon>
        <taxon>Basidiomycota</taxon>
        <taxon>Agaricomycotina</taxon>
        <taxon>Agaricomycetes</taxon>
        <taxon>Agaricomycetidae</taxon>
        <taxon>Agaricales</taxon>
        <taxon>Marasmiineae</taxon>
        <taxon>Omphalotaceae</taxon>
        <taxon>Lentinula</taxon>
    </lineage>
</organism>
<evidence type="ECO:0000313" key="2">
    <source>
        <dbReference type="Proteomes" id="UP001163835"/>
    </source>
</evidence>